<gene>
    <name evidence="1" type="ORF">NSP04_05930</name>
</gene>
<evidence type="ECO:0000313" key="1">
    <source>
        <dbReference type="EMBL" id="MCR2746180.1"/>
    </source>
</evidence>
<protein>
    <recommendedName>
        <fullName evidence="3">J domain-containing protein</fullName>
    </recommendedName>
</protein>
<accession>A0ABT1XFW9</accession>
<comment type="caution">
    <text evidence="1">The sequence shown here is derived from an EMBL/GenBank/DDBJ whole genome shotgun (WGS) entry which is preliminary data.</text>
</comment>
<dbReference type="RefSeq" id="WP_257511424.1">
    <property type="nucleotide sequence ID" value="NZ_JANKHG010000016.1"/>
</dbReference>
<keyword evidence="2" id="KW-1185">Reference proteome</keyword>
<reference evidence="1" key="1">
    <citation type="submission" date="2022-07" db="EMBL/GenBank/DDBJ databases">
        <authorList>
            <person name="Xamxidin M."/>
        </authorList>
    </citation>
    <scope>NUCLEOTIDE SEQUENCE</scope>
    <source>
        <strain evidence="1">YS8-69</strain>
    </source>
</reference>
<sequence>MTMPPVLRKFATVLLAQNLRPHSQKAVCGRITAAVAACAQKSPNVKYTIDPTVLQRVVGEYLQTHPTPKPLVLTVTDLGDTCHVEYHDMCYGTNRNEQGKFEFIPQLGKRELVDGKYTSATGAIYEGKWQYVEQLKSMHLLNGSKISSSGSTYIGKWQYVEQLKEVCLVEGKALYSNGSSYDGQWQYIEQMKSMHLVDGKVTYITGKVVEGKRQYVEQFKAMCLIEGEATLPNGDVYSGTFAYVPGVDKNTQLINGTLTYSIGRSETGEFAYIPQLNGMKLVNGATKDYMGDVWFQGRREYVPQINGMALMEGLSVSPDGTRQEGTYSYVPELNEVVLTAGSITQGDDVQTGTWAYCHYQERMVFTPPPPKLELPQYVCNQIQSSVQELVRIQRRFDTTGKYSNSAAKLNTAAQQALLAHNPEQYDMALQGFTAQYKKVTRELSLLTHPDKIQNYSADIHGAALQKLADLRESIGGQVSRWSMATDDWR</sequence>
<evidence type="ECO:0000313" key="2">
    <source>
        <dbReference type="Proteomes" id="UP001165267"/>
    </source>
</evidence>
<evidence type="ECO:0008006" key="3">
    <source>
        <dbReference type="Google" id="ProtNLM"/>
    </source>
</evidence>
<name>A0ABT1XFW9_9BURK</name>
<proteinExistence type="predicted"/>
<dbReference type="EMBL" id="JANKHG010000016">
    <property type="protein sequence ID" value="MCR2746180.1"/>
    <property type="molecule type" value="Genomic_DNA"/>
</dbReference>
<organism evidence="1 2">
    <name type="scientific">Limnobacter parvus</name>
    <dbReference type="NCBI Taxonomy" id="2939690"/>
    <lineage>
        <taxon>Bacteria</taxon>
        <taxon>Pseudomonadati</taxon>
        <taxon>Pseudomonadota</taxon>
        <taxon>Betaproteobacteria</taxon>
        <taxon>Burkholderiales</taxon>
        <taxon>Burkholderiaceae</taxon>
        <taxon>Limnobacter</taxon>
    </lineage>
</organism>
<dbReference type="Proteomes" id="UP001165267">
    <property type="component" value="Unassembled WGS sequence"/>
</dbReference>